<name>A0A917LPP2_9MICC</name>
<sequence length="238" mass="25482">MQIDIWSDIACPWCLIGKRRFDRALAAFPHRDQVSVTYRSFQLDPSLPESWNGRETDYLAQVKGLDPEQVRQMLAQVSTVAAEEGLHYDFDALVVANSLKAHRLLHAARRADGGAAGASVAARLKEALLTGHFERGLDIGDDDALAALAVEAGLPEAAAREALTDPALDRAVQEDVAAARRLGIQGVPFYVLDGRYGISGAQPTEAFEQALEQVWAETHPLVGLGGAAPACGPEGCDV</sequence>
<dbReference type="Proteomes" id="UP000638848">
    <property type="component" value="Unassembled WGS sequence"/>
</dbReference>
<dbReference type="InterPro" id="IPR036249">
    <property type="entry name" value="Thioredoxin-like_sf"/>
</dbReference>
<keyword evidence="3" id="KW-1185">Reference proteome</keyword>
<proteinExistence type="predicted"/>
<evidence type="ECO:0000259" key="1">
    <source>
        <dbReference type="Pfam" id="PF01323"/>
    </source>
</evidence>
<protein>
    <submittedName>
        <fullName evidence="2">DSBA oxidoreductase</fullName>
    </submittedName>
</protein>
<dbReference type="EMBL" id="BMEQ01000003">
    <property type="protein sequence ID" value="GGG49397.1"/>
    <property type="molecule type" value="Genomic_DNA"/>
</dbReference>
<feature type="domain" description="DSBA-like thioredoxin" evidence="1">
    <location>
        <begin position="2"/>
        <end position="211"/>
    </location>
</feature>
<gene>
    <name evidence="2" type="ORF">GCM10011374_09850</name>
</gene>
<dbReference type="PANTHER" id="PTHR13887:SF41">
    <property type="entry name" value="THIOREDOXIN SUPERFAMILY PROTEIN"/>
    <property type="match status" value="1"/>
</dbReference>
<evidence type="ECO:0000313" key="3">
    <source>
        <dbReference type="Proteomes" id="UP000638848"/>
    </source>
</evidence>
<dbReference type="CDD" id="cd03024">
    <property type="entry name" value="DsbA_FrnE"/>
    <property type="match status" value="1"/>
</dbReference>
<dbReference type="GO" id="GO:0016491">
    <property type="term" value="F:oxidoreductase activity"/>
    <property type="evidence" value="ECO:0007669"/>
    <property type="project" value="InterPro"/>
</dbReference>
<comment type="caution">
    <text evidence="2">The sequence shown here is derived from an EMBL/GenBank/DDBJ whole genome shotgun (WGS) entry which is preliminary data.</text>
</comment>
<dbReference type="SUPFAM" id="SSF52833">
    <property type="entry name" value="Thioredoxin-like"/>
    <property type="match status" value="1"/>
</dbReference>
<dbReference type="Gene3D" id="3.40.30.10">
    <property type="entry name" value="Glutaredoxin"/>
    <property type="match status" value="1"/>
</dbReference>
<dbReference type="Pfam" id="PF01323">
    <property type="entry name" value="DSBA"/>
    <property type="match status" value="1"/>
</dbReference>
<accession>A0A917LPP2</accession>
<reference evidence="2" key="2">
    <citation type="submission" date="2020-09" db="EMBL/GenBank/DDBJ databases">
        <authorList>
            <person name="Sun Q."/>
            <person name="Zhou Y."/>
        </authorList>
    </citation>
    <scope>NUCLEOTIDE SEQUENCE</scope>
    <source>
        <strain evidence="2">CGMCC 1.12187</strain>
    </source>
</reference>
<dbReference type="InterPro" id="IPR001853">
    <property type="entry name" value="DSBA-like_thioredoxin_dom"/>
</dbReference>
<organism evidence="2 3">
    <name type="scientific">Kocuria dechangensis</name>
    <dbReference type="NCBI Taxonomy" id="1176249"/>
    <lineage>
        <taxon>Bacteria</taxon>
        <taxon>Bacillati</taxon>
        <taxon>Actinomycetota</taxon>
        <taxon>Actinomycetes</taxon>
        <taxon>Micrococcales</taxon>
        <taxon>Micrococcaceae</taxon>
        <taxon>Kocuria</taxon>
    </lineage>
</organism>
<dbReference type="PANTHER" id="PTHR13887">
    <property type="entry name" value="GLUTATHIONE S-TRANSFERASE KAPPA"/>
    <property type="match status" value="1"/>
</dbReference>
<reference evidence="2" key="1">
    <citation type="journal article" date="2014" name="Int. J. Syst. Evol. Microbiol.">
        <title>Complete genome sequence of Corynebacterium casei LMG S-19264T (=DSM 44701T), isolated from a smear-ripened cheese.</title>
        <authorList>
            <consortium name="US DOE Joint Genome Institute (JGI-PGF)"/>
            <person name="Walter F."/>
            <person name="Albersmeier A."/>
            <person name="Kalinowski J."/>
            <person name="Ruckert C."/>
        </authorList>
    </citation>
    <scope>NUCLEOTIDE SEQUENCE</scope>
    <source>
        <strain evidence="2">CGMCC 1.12187</strain>
    </source>
</reference>
<evidence type="ECO:0000313" key="2">
    <source>
        <dbReference type="EMBL" id="GGG49397.1"/>
    </source>
</evidence>
<dbReference type="AlphaFoldDB" id="A0A917LPP2"/>